<reference evidence="1 2" key="1">
    <citation type="journal article" date="2021" name="Elife">
        <title>Chloroplast acquisition without the gene transfer in kleptoplastic sea slugs, Plakobranchus ocellatus.</title>
        <authorList>
            <person name="Maeda T."/>
            <person name="Takahashi S."/>
            <person name="Yoshida T."/>
            <person name="Shimamura S."/>
            <person name="Takaki Y."/>
            <person name="Nagai Y."/>
            <person name="Toyoda A."/>
            <person name="Suzuki Y."/>
            <person name="Arimoto A."/>
            <person name="Ishii H."/>
            <person name="Satoh N."/>
            <person name="Nishiyama T."/>
            <person name="Hasebe M."/>
            <person name="Maruyama T."/>
            <person name="Minagawa J."/>
            <person name="Obokata J."/>
            <person name="Shigenobu S."/>
        </authorList>
    </citation>
    <scope>NUCLEOTIDE SEQUENCE [LARGE SCALE GENOMIC DNA]</scope>
</reference>
<dbReference type="Proteomes" id="UP000762676">
    <property type="component" value="Unassembled WGS sequence"/>
</dbReference>
<name>A0AAV4JH10_9GAST</name>
<gene>
    <name evidence="1" type="ORF">ElyMa_001596600</name>
</gene>
<comment type="caution">
    <text evidence="1">The sequence shown here is derived from an EMBL/GenBank/DDBJ whole genome shotgun (WGS) entry which is preliminary data.</text>
</comment>
<proteinExistence type="predicted"/>
<keyword evidence="2" id="KW-1185">Reference proteome</keyword>
<dbReference type="EMBL" id="BMAT01003191">
    <property type="protein sequence ID" value="GFS21565.1"/>
    <property type="molecule type" value="Genomic_DNA"/>
</dbReference>
<protein>
    <submittedName>
        <fullName evidence="1">Uncharacterized protein</fullName>
    </submittedName>
</protein>
<evidence type="ECO:0000313" key="2">
    <source>
        <dbReference type="Proteomes" id="UP000762676"/>
    </source>
</evidence>
<accession>A0AAV4JH10</accession>
<evidence type="ECO:0000313" key="1">
    <source>
        <dbReference type="EMBL" id="GFS21565.1"/>
    </source>
</evidence>
<sequence length="120" mass="13732">MIFPVFLYTKKIKEIVLWSIDGTSAWLCALFGTGEQSLPRRKETDRFAFPIAYLSSLHLKELRVEAVISFSGKLIHLAMIRLEKKLLQKAVDNFLLTSIFQESVNPLHDFASNGMDNCLR</sequence>
<organism evidence="1 2">
    <name type="scientific">Elysia marginata</name>
    <dbReference type="NCBI Taxonomy" id="1093978"/>
    <lineage>
        <taxon>Eukaryota</taxon>
        <taxon>Metazoa</taxon>
        <taxon>Spiralia</taxon>
        <taxon>Lophotrochozoa</taxon>
        <taxon>Mollusca</taxon>
        <taxon>Gastropoda</taxon>
        <taxon>Heterobranchia</taxon>
        <taxon>Euthyneura</taxon>
        <taxon>Panpulmonata</taxon>
        <taxon>Sacoglossa</taxon>
        <taxon>Placobranchoidea</taxon>
        <taxon>Plakobranchidae</taxon>
        <taxon>Elysia</taxon>
    </lineage>
</organism>
<dbReference type="AlphaFoldDB" id="A0AAV4JH10"/>